<evidence type="ECO:0000256" key="1">
    <source>
        <dbReference type="ARBA" id="ARBA00004127"/>
    </source>
</evidence>
<organism evidence="7 9">
    <name type="scientific">Prymnesium parvum</name>
    <name type="common">Toxic golden alga</name>
    <dbReference type="NCBI Taxonomy" id="97485"/>
    <lineage>
        <taxon>Eukaryota</taxon>
        <taxon>Haptista</taxon>
        <taxon>Haptophyta</taxon>
        <taxon>Prymnesiophyceae</taxon>
        <taxon>Prymnesiales</taxon>
        <taxon>Prymnesiaceae</taxon>
        <taxon>Prymnesium</taxon>
    </lineage>
</organism>
<evidence type="ECO:0000313" key="9">
    <source>
        <dbReference type="Proteomes" id="UP001515480"/>
    </source>
</evidence>
<dbReference type="EMBL" id="JBGBPQ010000015">
    <property type="protein sequence ID" value="KAL1510109.1"/>
    <property type="molecule type" value="Genomic_DNA"/>
</dbReference>
<feature type="domain" description="DUF202" evidence="6">
    <location>
        <begin position="23"/>
        <end position="85"/>
    </location>
</feature>
<evidence type="ECO:0000256" key="2">
    <source>
        <dbReference type="ARBA" id="ARBA00022692"/>
    </source>
</evidence>
<dbReference type="EMBL" id="JBGBPQ010000015">
    <property type="protein sequence ID" value="KAL1510110.1"/>
    <property type="molecule type" value="Genomic_DNA"/>
</dbReference>
<dbReference type="Pfam" id="PF02656">
    <property type="entry name" value="DUF202"/>
    <property type="match status" value="1"/>
</dbReference>
<dbReference type="Proteomes" id="UP001515480">
    <property type="component" value="Unassembled WGS sequence"/>
</dbReference>
<dbReference type="PANTHER" id="PTHR46140:SF1">
    <property type="entry name" value="VACUOLAR TRANSPORTER CHAPERONE COMPLEX SUBUNIT 4-RELATED"/>
    <property type="match status" value="1"/>
</dbReference>
<dbReference type="InterPro" id="IPR003807">
    <property type="entry name" value="DUF202"/>
</dbReference>
<keyword evidence="9" id="KW-1185">Reference proteome</keyword>
<dbReference type="AlphaFoldDB" id="A0AB34IYH8"/>
<evidence type="ECO:0000256" key="3">
    <source>
        <dbReference type="ARBA" id="ARBA00022989"/>
    </source>
</evidence>
<protein>
    <recommendedName>
        <fullName evidence="6">DUF202 domain-containing protein</fullName>
    </recommendedName>
</protein>
<keyword evidence="3 5" id="KW-1133">Transmembrane helix</keyword>
<keyword evidence="4 5" id="KW-0472">Membrane</keyword>
<comment type="subcellular location">
    <subcellularLocation>
        <location evidence="1">Endomembrane system</location>
        <topology evidence="1">Multi-pass membrane protein</topology>
    </subcellularLocation>
</comment>
<dbReference type="GO" id="GO:0012505">
    <property type="term" value="C:endomembrane system"/>
    <property type="evidence" value="ECO:0007669"/>
    <property type="project" value="UniProtKB-SubCell"/>
</dbReference>
<dbReference type="InterPro" id="IPR051572">
    <property type="entry name" value="VTC_Complex_Subunit"/>
</dbReference>
<proteinExistence type="predicted"/>
<gene>
    <name evidence="7" type="ORF">AB1Y20_006441</name>
    <name evidence="8" type="ORF">AB1Y20_006442</name>
</gene>
<name>A0AB34IYH8_PRYPA</name>
<evidence type="ECO:0000256" key="5">
    <source>
        <dbReference type="SAM" id="Phobius"/>
    </source>
</evidence>
<evidence type="ECO:0000313" key="7">
    <source>
        <dbReference type="EMBL" id="KAL1510109.1"/>
    </source>
</evidence>
<sequence length="139" mass="15732">MSGGQIYYNINAVVLSPMKLTPRAWLACERTLLSWLHLATILAAASTGTAYYHSYSPALHTCAILLMAPAIMFIFYACRVFYVRMAQMSERRLSSYDDRRGAFFLTVMMCAAVLLNLVRQLWIVFATPGDTFDYAKYST</sequence>
<evidence type="ECO:0000313" key="8">
    <source>
        <dbReference type="EMBL" id="KAL1510110.1"/>
    </source>
</evidence>
<keyword evidence="2 5" id="KW-0812">Transmembrane</keyword>
<accession>A0AB34IYH8</accession>
<feature type="transmembrane region" description="Helical" evidence="5">
    <location>
        <begin position="32"/>
        <end position="52"/>
    </location>
</feature>
<evidence type="ECO:0000256" key="4">
    <source>
        <dbReference type="ARBA" id="ARBA00023136"/>
    </source>
</evidence>
<comment type="caution">
    <text evidence="7">The sequence shown here is derived from an EMBL/GenBank/DDBJ whole genome shotgun (WGS) entry which is preliminary data.</text>
</comment>
<evidence type="ECO:0000259" key="6">
    <source>
        <dbReference type="Pfam" id="PF02656"/>
    </source>
</evidence>
<dbReference type="PANTHER" id="PTHR46140">
    <property type="entry name" value="VACUOLAR TRANSPORTER CHAPERONE 1-RELATED"/>
    <property type="match status" value="1"/>
</dbReference>
<feature type="transmembrane region" description="Helical" evidence="5">
    <location>
        <begin position="58"/>
        <end position="82"/>
    </location>
</feature>
<feature type="transmembrane region" description="Helical" evidence="5">
    <location>
        <begin position="102"/>
        <end position="125"/>
    </location>
</feature>
<reference evidence="7 9" key="1">
    <citation type="journal article" date="2024" name="Science">
        <title>Giant polyketide synthase enzymes in the biosynthesis of giant marine polyether toxins.</title>
        <authorList>
            <person name="Fallon T.R."/>
            <person name="Shende V.V."/>
            <person name="Wierzbicki I.H."/>
            <person name="Pendleton A.L."/>
            <person name="Watervoot N.F."/>
            <person name="Auber R.P."/>
            <person name="Gonzalez D.J."/>
            <person name="Wisecaver J.H."/>
            <person name="Moore B.S."/>
        </authorList>
    </citation>
    <scope>NUCLEOTIDE SEQUENCE [LARGE SCALE GENOMIC DNA]</scope>
    <source>
        <strain evidence="7 9">12B1</strain>
    </source>
</reference>